<dbReference type="RefSeq" id="WP_243250040.1">
    <property type="nucleotide sequence ID" value="NZ_CP084959.1"/>
</dbReference>
<proteinExistence type="predicted"/>
<protein>
    <recommendedName>
        <fullName evidence="2">DUF927 domain-containing protein</fullName>
    </recommendedName>
</protein>
<evidence type="ECO:0000259" key="2">
    <source>
        <dbReference type="Pfam" id="PF06048"/>
    </source>
</evidence>
<keyword evidence="4" id="KW-1185">Reference proteome</keyword>
<organism evidence="3 4">
    <name type="scientific">Sulfitobacter pontiacus</name>
    <dbReference type="NCBI Taxonomy" id="60137"/>
    <lineage>
        <taxon>Bacteria</taxon>
        <taxon>Pseudomonadati</taxon>
        <taxon>Pseudomonadota</taxon>
        <taxon>Alphaproteobacteria</taxon>
        <taxon>Rhodobacterales</taxon>
        <taxon>Roseobacteraceae</taxon>
        <taxon>Sulfitobacter</taxon>
    </lineage>
</organism>
<dbReference type="Pfam" id="PF06048">
    <property type="entry name" value="DUF927"/>
    <property type="match status" value="1"/>
</dbReference>
<dbReference type="EMBL" id="CP084959">
    <property type="protein sequence ID" value="UOA23230.1"/>
    <property type="molecule type" value="Genomic_DNA"/>
</dbReference>
<feature type="region of interest" description="Disordered" evidence="1">
    <location>
        <begin position="478"/>
        <end position="504"/>
    </location>
</feature>
<evidence type="ECO:0000313" key="4">
    <source>
        <dbReference type="Proteomes" id="UP000830781"/>
    </source>
</evidence>
<dbReference type="AlphaFoldDB" id="A0AAX3AC46"/>
<evidence type="ECO:0000256" key="1">
    <source>
        <dbReference type="SAM" id="MobiDB-lite"/>
    </source>
</evidence>
<gene>
    <name evidence="3" type="ORF">DSM110277_01644</name>
</gene>
<evidence type="ECO:0000313" key="3">
    <source>
        <dbReference type="EMBL" id="UOA23230.1"/>
    </source>
</evidence>
<feature type="domain" description="DUF927" evidence="2">
    <location>
        <begin position="523"/>
        <end position="797"/>
    </location>
</feature>
<sequence length="1089" mass="117673">MTTTQRNDAPTISDLEAAFLKAGLNVFSSNGEPKSTEEYADALDAVRPISDNVIYLDDHHNTGSLEFYPPEYLNDAKLIGVSTPSFEKLLERPITLFVGAHGKLTEWPVVSTSLRALITGGPAGGFSMHREARRKGGLCFVAAEFSGTKRSVDAVRGLHCVGLDFDSGTKRANVEEKIAELGIAAIVYTSFSDQKTVSDIKRTALFKDMPHIDGEPTTAHVQEYLRDYARAIYTEEHITSVEVMDANHATNEGMVIQYSHAPLDKFRVIIPFPESVDVESIHRELQPRKDVWANKVVGAAYNLLGGHPDLACVDMSRVFYMPEHPKGASPSITIFQGDPLAFDDIPSMDKSEYVATFKKNKNGGHGADHLLMSCGTPWTVWAAQNADRLQLATLIDTEFPDMVRSSKGDLLEIECPNEDYHSTPGGTGTHVVDADGVGGGFRFGCKHSCPDDRLVLLAALAQNQDFDESWLWEDHDNGGYLWPEGEEQTSPPDADADTPPNAFEEPKTWLPKRYVLRGGTIYAKSDDGQSPIPICAAFEVVGRSSNEDGTAGSGRIISFTNENGMIVERTISRADIMVDSNAVLRDLADSGLLIFGRNKKANDRLLDLLNEITPQRQIPTVTTPGWVRDEHGEVMGFALPSGEYVGCAGSRPVRLVEGARVAFPKPRGTADMFTAAVVETFKYADSNFYWTLGVAAGFAGPILGLLKDRSCGFVFSGHSSLGKTLGQQLGAAVFASPEDGDGLLHSAKTTPNAIEDLCVITTHTTFMFDEIGAFQDKKYLESMLFGMSGGVSKARKKDRNVGLAQRVKYNPFVVMSSEFGIKQEIESGGGKYRAGLVARFPDIDVSGGVSVDKVNRDIMEAVNHNYGHAGPAFIKYLISSGVVKDKAKLVREVDAIIAQLSQGKAAVIARAAKPFAIAQRAGELAADALLLGDDIAAAKHAVRTAVKAAWDVFSSSDEAGTASSGDALLDRITSKFQGMWDRTIIAAGGIASNGTSVGEAEGKDARGTPLGWYDDEHIYLDWSQLEDPSTSLGVAVKRVELVKVLGDAVARKSTREAPQSKLPAHVAQAVDGDGRSIKNLKIRRASIGM</sequence>
<name>A0AAX3AC46_9RHOB</name>
<accession>A0AAX3AC46</accession>
<dbReference type="Proteomes" id="UP000830781">
    <property type="component" value="Chromosome"/>
</dbReference>
<feature type="compositionally biased region" description="Low complexity" evidence="1">
    <location>
        <begin position="491"/>
        <end position="502"/>
    </location>
</feature>
<dbReference type="InterPro" id="IPR009270">
    <property type="entry name" value="DUF927"/>
</dbReference>
<reference evidence="4" key="1">
    <citation type="journal article" date="2022" name="Microorganisms">
        <title>Beyond the ABCs#Discovery of Three New Plasmid Types in Rhodobacterales (RepQ, RepY, RepW).</title>
        <authorList>
            <person name="Freese H.M."/>
            <person name="Ringel V."/>
            <person name="Overmann J."/>
            <person name="Petersen J."/>
        </authorList>
    </citation>
    <scope>NUCLEOTIDE SEQUENCE [LARGE SCALE GENOMIC DNA]</scope>
    <source>
        <strain evidence="4">DSM 110277</strain>
    </source>
</reference>